<keyword evidence="1" id="KW-0732">Signal</keyword>
<sequence length="933" mass="109150">MNKFLPLLFPVLLISQEKLETQIIDFNKTGNGYPHAITETNNQKYILANLQDSIPLIFKFSETDQKLNYVYDVNGYNLFRSKKLYPLKEKIIFQNETYPYSLNSFDGNKITYLEYNFSSKSLHNFIQNDNGYFFLNKDSYYKNKLFFTDGNKMNELSFNEYYYTDLQLHFASTQELIYSAKTNDTVILNTYNIDTKKSKQIAKQFVRGNFKKSVEYFNNKLLFALKENDDNYVYQQTNSNSISKLNLLVNKNDSLLDTIPVKVKGDFNGFKFNNNLFFSGNIQNDYTKLYKLDANNKLDIFAELHYNNSYYSVDDRSKYFLKDNKIFFTAYKNLEDKIGSLWVTEGEIGTTKLIKGDFNLPLDNFFIVNNHLYYQDKTALFKLNLSNLNLVKLTNAFSEVTYSYLLNNTIYFSATEAIHGNELYTLNTLNDEVNFFKEFNYKENTAVRQLLQSKDGIYFISDNALHLYNDTGFEKVSESSPLLITSFYKNPENYKEVAEFKDKLLFISLDNQLISFNKSNKTITNLGYINYEGNEYNFNKSFLQVNDKLYFIGLNSSNSRVLKMTDGTLDGTFTIEESNSHNYSPNHLTYNKNTDRVYFTGTNKLGKTTIYSTKGVKNDFIEEYNSNESDVKIVGTYKDYIVVNIYESLVGYNLYLFKDKQLTYKLPLDFRNHYISSFYNDDKKMYFLYNNRLSESDGTDIGTKEIFQSNFERLFNLHKCGNSFYFEDENRRQIFRSTNYKTQLLKKLDVDHKVISNVCHNNIMFYTNTDNRDLTTYIQKKDYLIASTDQSYLDLEINHILKNDNNYTFTTITEIAAFNNKILLKYNASFVNDQSLFLGDLTNFSLDTNDINNGILKSTKIQVYPNPSKNFINIKVDNNKTIQKTTLYNTIGLKILTQQFPGNVIDISQLSKGIYFIQIETDEIIETKKIIKN</sequence>
<evidence type="ECO:0000313" key="4">
    <source>
        <dbReference type="Proteomes" id="UP000199149"/>
    </source>
</evidence>
<dbReference type="SUPFAM" id="SSF101898">
    <property type="entry name" value="NHL repeat"/>
    <property type="match status" value="1"/>
</dbReference>
<dbReference type="NCBIfam" id="TIGR04183">
    <property type="entry name" value="Por_Secre_tail"/>
    <property type="match status" value="1"/>
</dbReference>
<organism evidence="3 4">
    <name type="scientific">Algoriella xinjiangensis</name>
    <dbReference type="NCBI Taxonomy" id="684065"/>
    <lineage>
        <taxon>Bacteria</taxon>
        <taxon>Pseudomonadati</taxon>
        <taxon>Bacteroidota</taxon>
        <taxon>Flavobacteriia</taxon>
        <taxon>Flavobacteriales</taxon>
        <taxon>Weeksellaceae</taxon>
        <taxon>Algoriella</taxon>
    </lineage>
</organism>
<proteinExistence type="predicted"/>
<dbReference type="AlphaFoldDB" id="A0A1I4UYV3"/>
<protein>
    <submittedName>
        <fullName evidence="3">Por secretion system C-terminal sorting domain-containing protein</fullName>
    </submittedName>
</protein>
<evidence type="ECO:0000313" key="3">
    <source>
        <dbReference type="EMBL" id="SFM94101.1"/>
    </source>
</evidence>
<evidence type="ECO:0000259" key="2">
    <source>
        <dbReference type="Pfam" id="PF18962"/>
    </source>
</evidence>
<gene>
    <name evidence="3" type="ORF">SAMN05421738_104188</name>
</gene>
<accession>A0A1I4UYV3</accession>
<name>A0A1I4UYV3_9FLAO</name>
<dbReference type="Proteomes" id="UP000199149">
    <property type="component" value="Unassembled WGS sequence"/>
</dbReference>
<reference evidence="4" key="1">
    <citation type="submission" date="2016-10" db="EMBL/GenBank/DDBJ databases">
        <authorList>
            <person name="Varghese N."/>
            <person name="Submissions S."/>
        </authorList>
    </citation>
    <scope>NUCLEOTIDE SEQUENCE [LARGE SCALE GENOMIC DNA]</scope>
    <source>
        <strain evidence="4">XJ109</strain>
    </source>
</reference>
<keyword evidence="4" id="KW-1185">Reference proteome</keyword>
<dbReference type="EMBL" id="FOUZ01000004">
    <property type="protein sequence ID" value="SFM94101.1"/>
    <property type="molecule type" value="Genomic_DNA"/>
</dbReference>
<dbReference type="OrthoDB" id="1489153at2"/>
<dbReference type="Pfam" id="PF18962">
    <property type="entry name" value="Por_Secre_tail"/>
    <property type="match status" value="1"/>
</dbReference>
<evidence type="ECO:0000256" key="1">
    <source>
        <dbReference type="ARBA" id="ARBA00022729"/>
    </source>
</evidence>
<dbReference type="RefSeq" id="WP_092907241.1">
    <property type="nucleotide sequence ID" value="NZ_FOUZ01000004.1"/>
</dbReference>
<feature type="domain" description="Secretion system C-terminal sorting" evidence="2">
    <location>
        <begin position="863"/>
        <end position="931"/>
    </location>
</feature>
<dbReference type="STRING" id="684065.SAMN05421738_104188"/>
<dbReference type="InterPro" id="IPR026444">
    <property type="entry name" value="Secre_tail"/>
</dbReference>